<evidence type="ECO:0000313" key="1">
    <source>
        <dbReference type="EMBL" id="ETN79396.1"/>
    </source>
</evidence>
<proteinExistence type="predicted"/>
<name>W2TDX9_NECAM</name>
<protein>
    <submittedName>
        <fullName evidence="1">Uncharacterized protein</fullName>
    </submittedName>
</protein>
<dbReference type="AlphaFoldDB" id="W2TDX9"/>
<gene>
    <name evidence="1" type="ORF">NECAME_18126</name>
</gene>
<dbReference type="EMBL" id="KI659506">
    <property type="protein sequence ID" value="ETN79396.1"/>
    <property type="molecule type" value="Genomic_DNA"/>
</dbReference>
<accession>W2TDX9</accession>
<evidence type="ECO:0000313" key="2">
    <source>
        <dbReference type="Proteomes" id="UP000053676"/>
    </source>
</evidence>
<dbReference type="Proteomes" id="UP000053676">
    <property type="component" value="Unassembled WGS sequence"/>
</dbReference>
<sequence>MSNLQENNSRMVAHFLITISRRSLPFILCSAFEEVSSSPPFVS</sequence>
<organism evidence="1 2">
    <name type="scientific">Necator americanus</name>
    <name type="common">Human hookworm</name>
    <dbReference type="NCBI Taxonomy" id="51031"/>
    <lineage>
        <taxon>Eukaryota</taxon>
        <taxon>Metazoa</taxon>
        <taxon>Ecdysozoa</taxon>
        <taxon>Nematoda</taxon>
        <taxon>Chromadorea</taxon>
        <taxon>Rhabditida</taxon>
        <taxon>Rhabditina</taxon>
        <taxon>Rhabditomorpha</taxon>
        <taxon>Strongyloidea</taxon>
        <taxon>Ancylostomatidae</taxon>
        <taxon>Bunostominae</taxon>
        <taxon>Necator</taxon>
    </lineage>
</organism>
<keyword evidence="2" id="KW-1185">Reference proteome</keyword>
<reference evidence="2" key="1">
    <citation type="journal article" date="2014" name="Nat. Genet.">
        <title>Genome of the human hookworm Necator americanus.</title>
        <authorList>
            <person name="Tang Y.T."/>
            <person name="Gao X."/>
            <person name="Rosa B.A."/>
            <person name="Abubucker S."/>
            <person name="Hallsworth-Pepin K."/>
            <person name="Martin J."/>
            <person name="Tyagi R."/>
            <person name="Heizer E."/>
            <person name="Zhang X."/>
            <person name="Bhonagiri-Palsikar V."/>
            <person name="Minx P."/>
            <person name="Warren W.C."/>
            <person name="Wang Q."/>
            <person name="Zhan B."/>
            <person name="Hotez P.J."/>
            <person name="Sternberg P.W."/>
            <person name="Dougall A."/>
            <person name="Gaze S.T."/>
            <person name="Mulvenna J."/>
            <person name="Sotillo J."/>
            <person name="Ranganathan S."/>
            <person name="Rabelo E.M."/>
            <person name="Wilson R.K."/>
            <person name="Felgner P.L."/>
            <person name="Bethony J."/>
            <person name="Hawdon J.M."/>
            <person name="Gasser R.B."/>
            <person name="Loukas A."/>
            <person name="Mitreva M."/>
        </authorList>
    </citation>
    <scope>NUCLEOTIDE SEQUENCE [LARGE SCALE GENOMIC DNA]</scope>
</reference>
<dbReference type="KEGG" id="nai:NECAME_18126"/>